<comment type="caution">
    <text evidence="1">The sequence shown here is derived from an EMBL/GenBank/DDBJ whole genome shotgun (WGS) entry which is preliminary data.</text>
</comment>
<accession>A0A2H0XU47</accession>
<gene>
    <name evidence="1" type="ORF">COT42_07935</name>
</gene>
<reference evidence="1 2" key="1">
    <citation type="submission" date="2017-09" db="EMBL/GenBank/DDBJ databases">
        <title>Depth-based differentiation of microbial function through sediment-hosted aquifers and enrichment of novel symbionts in the deep terrestrial subsurface.</title>
        <authorList>
            <person name="Probst A.J."/>
            <person name="Ladd B."/>
            <person name="Jarett J.K."/>
            <person name="Geller-Mcgrath D.E."/>
            <person name="Sieber C.M."/>
            <person name="Emerson J.B."/>
            <person name="Anantharaman K."/>
            <person name="Thomas B.C."/>
            <person name="Malmstrom R."/>
            <person name="Stieglmeier M."/>
            <person name="Klingl A."/>
            <person name="Woyke T."/>
            <person name="Ryan C.M."/>
            <person name="Banfield J.F."/>
        </authorList>
    </citation>
    <scope>NUCLEOTIDE SEQUENCE [LARGE SCALE GENOMIC DNA]</scope>
    <source>
        <strain evidence="1">CG08_land_8_20_14_0_20_45_16</strain>
    </source>
</reference>
<name>A0A2H0XU47_UNCSA</name>
<proteinExistence type="predicted"/>
<dbReference type="AlphaFoldDB" id="A0A2H0XU47"/>
<protein>
    <submittedName>
        <fullName evidence="1">Uncharacterized protein</fullName>
    </submittedName>
</protein>
<evidence type="ECO:0000313" key="1">
    <source>
        <dbReference type="EMBL" id="PIS28480.1"/>
    </source>
</evidence>
<dbReference type="EMBL" id="PEYM01000130">
    <property type="protein sequence ID" value="PIS28480.1"/>
    <property type="molecule type" value="Genomic_DNA"/>
</dbReference>
<sequence>MKKIMIGLLVGLMLVSQVQAMGWQGKKRADFDRGKIIQLRCRKGWPRSWGFLQNKKKNL</sequence>
<evidence type="ECO:0000313" key="2">
    <source>
        <dbReference type="Proteomes" id="UP000231343"/>
    </source>
</evidence>
<dbReference type="Proteomes" id="UP000231343">
    <property type="component" value="Unassembled WGS sequence"/>
</dbReference>
<organism evidence="1 2">
    <name type="scientific">Candidatus Saganbacteria bacterium CG08_land_8_20_14_0_20_45_16</name>
    <dbReference type="NCBI Taxonomy" id="2014293"/>
    <lineage>
        <taxon>Bacteria</taxon>
        <taxon>Bacillati</taxon>
        <taxon>Saganbacteria</taxon>
    </lineage>
</organism>